<feature type="transmembrane region" description="Helical" evidence="2">
    <location>
        <begin position="93"/>
        <end position="112"/>
    </location>
</feature>
<evidence type="ECO:0000313" key="3">
    <source>
        <dbReference type="EMBL" id="OGN06878.1"/>
    </source>
</evidence>
<dbReference type="EMBL" id="MGJL01000033">
    <property type="protein sequence ID" value="OGN06878.1"/>
    <property type="molecule type" value="Genomic_DNA"/>
</dbReference>
<gene>
    <name evidence="3" type="ORF">A2750_02915</name>
</gene>
<comment type="caution">
    <text evidence="3">The sequence shown here is derived from an EMBL/GenBank/DDBJ whole genome shotgun (WGS) entry which is preliminary data.</text>
</comment>
<keyword evidence="2" id="KW-1133">Transmembrane helix</keyword>
<feature type="compositionally biased region" description="Basic and acidic residues" evidence="1">
    <location>
        <begin position="1"/>
        <end position="10"/>
    </location>
</feature>
<reference evidence="3 4" key="1">
    <citation type="journal article" date="2016" name="Nat. Commun.">
        <title>Thousands of microbial genomes shed light on interconnected biogeochemical processes in an aquifer system.</title>
        <authorList>
            <person name="Anantharaman K."/>
            <person name="Brown C.T."/>
            <person name="Hug L.A."/>
            <person name="Sharon I."/>
            <person name="Castelle C.J."/>
            <person name="Probst A.J."/>
            <person name="Thomas B.C."/>
            <person name="Singh A."/>
            <person name="Wilkins M.J."/>
            <person name="Karaoz U."/>
            <person name="Brodie E.L."/>
            <person name="Williams K.H."/>
            <person name="Hubbard S.S."/>
            <person name="Banfield J.F."/>
        </authorList>
    </citation>
    <scope>NUCLEOTIDE SEQUENCE [LARGE SCALE GENOMIC DNA]</scope>
</reference>
<organism evidence="3 4">
    <name type="scientific">Candidatus Yanofskybacteria bacterium RIFCSPHIGHO2_01_FULL_45_42</name>
    <dbReference type="NCBI Taxonomy" id="1802671"/>
    <lineage>
        <taxon>Bacteria</taxon>
        <taxon>Candidatus Yanofskyibacteriota</taxon>
    </lineage>
</organism>
<sequence>MAEDLARLREGQPTGGVTVEKNIPTAPVPVTPRSEIKPILPLPQPPKITAPPVFSPTPSPKMGPVLPPKPEIITPPSLGGINVPGGGYLSPRLFLIGALIVLLAGFSTWYFVIRQPAEITVSPTPSEPTVTEITLEDIFPVSTTVINFSDYADVGSPAQKFASQLGLSVNQGEFERLSGAKNGLAETRANGFMDSLLVRYPFEMKTAFSDDSGTFIYGQKEAFDISGQMVTGVPASSHIVMISEIKAGLGINQTLNSWEASMIGDLSNLFGLEKNKASSGIFSDNNYRSTPIRFRNFPFADSTIDYGIVSAGGKRYFILTSSREAMFATIDQILDFSPSQ</sequence>
<keyword evidence="2" id="KW-0812">Transmembrane</keyword>
<feature type="region of interest" description="Disordered" evidence="1">
    <location>
        <begin position="1"/>
        <end position="42"/>
    </location>
</feature>
<protein>
    <submittedName>
        <fullName evidence="3">Uncharacterized protein</fullName>
    </submittedName>
</protein>
<accession>A0A1F8F2G8</accession>
<name>A0A1F8F2G8_9BACT</name>
<evidence type="ECO:0000313" key="4">
    <source>
        <dbReference type="Proteomes" id="UP000178023"/>
    </source>
</evidence>
<proteinExistence type="predicted"/>
<keyword evidence="2" id="KW-0472">Membrane</keyword>
<dbReference type="AlphaFoldDB" id="A0A1F8F2G8"/>
<dbReference type="Proteomes" id="UP000178023">
    <property type="component" value="Unassembled WGS sequence"/>
</dbReference>
<evidence type="ECO:0000256" key="1">
    <source>
        <dbReference type="SAM" id="MobiDB-lite"/>
    </source>
</evidence>
<evidence type="ECO:0000256" key="2">
    <source>
        <dbReference type="SAM" id="Phobius"/>
    </source>
</evidence>